<evidence type="ECO:0000256" key="7">
    <source>
        <dbReference type="ARBA" id="ARBA00022737"/>
    </source>
</evidence>
<dbReference type="PROSITE" id="PS51007">
    <property type="entry name" value="CYTC"/>
    <property type="match status" value="3"/>
</dbReference>
<keyword evidence="4 11" id="KW-0349">Heme</keyword>
<keyword evidence="15" id="KW-1185">Reference proteome</keyword>
<dbReference type="PANTHER" id="PTHR35008">
    <property type="entry name" value="BLL4482 PROTEIN-RELATED"/>
    <property type="match status" value="1"/>
</dbReference>
<sequence length="463" mass="49466">MAIACTLVMGSAQAVATAGTVDKQLLQRGAYLATAGDCVACHSSKQGQPYAGGNPIESPLGTIWSSNITPSAAYGIGRYTEQQFADALRRGIRADGSHLYPAMPYTSYTLLSDADIHALYAYFMHGVEPVEQAAPVTELPFPFNVRALMAGWNLLFNPNRRFQPPTGQAEQWLRGAYLTEALAHCSACHTPRNVFMAEDSSRSFAGASLGKWYAPNISSDLNAGIGGWTSGELITYLRTGAAPGKALVAGPMAEAIDHSFSKMSEADLAAMALYIKSVPARSDTSQRQPAYVWGSPARDENSIRGDSAGQISGATLYSGNCASCHQPSGSGTQLSGPPSLLHVSTVGRANPDSLIMTILHGVERNNNGQQRLMPAFFYELNDQEVALLATYVRRNFGNPESAEISAQQVKVLRDKPATVPILTAARIVIALIVIGLLWLLGKAILRRSASSSRLATARSRSEE</sequence>
<evidence type="ECO:0000256" key="12">
    <source>
        <dbReference type="SAM" id="Phobius"/>
    </source>
</evidence>
<evidence type="ECO:0000256" key="9">
    <source>
        <dbReference type="ARBA" id="ARBA00023004"/>
    </source>
</evidence>
<keyword evidence="12" id="KW-1133">Transmembrane helix</keyword>
<dbReference type="PANTHER" id="PTHR35008:SF8">
    <property type="entry name" value="ALCOHOL DEHYDROGENASE CYTOCHROME C SUBUNIT"/>
    <property type="match status" value="1"/>
</dbReference>
<feature type="domain" description="Cytochrome c" evidence="13">
    <location>
        <begin position="308"/>
        <end position="396"/>
    </location>
</feature>
<comment type="subcellular location">
    <subcellularLocation>
        <location evidence="1">Cell membrane</location>
    </subcellularLocation>
</comment>
<comment type="caution">
    <text evidence="14">The sequence shown here is derived from an EMBL/GenBank/DDBJ whole genome shotgun (WGS) entry which is preliminary data.</text>
</comment>
<feature type="domain" description="Cytochrome c" evidence="13">
    <location>
        <begin position="170"/>
        <end position="279"/>
    </location>
</feature>
<accession>A0ABX9BWJ0</accession>
<dbReference type="PRINTS" id="PR00605">
    <property type="entry name" value="CYTCHROMECIC"/>
</dbReference>
<dbReference type="InterPro" id="IPR051459">
    <property type="entry name" value="Cytochrome_c-type_DH"/>
</dbReference>
<evidence type="ECO:0000256" key="1">
    <source>
        <dbReference type="ARBA" id="ARBA00004236"/>
    </source>
</evidence>
<dbReference type="InterPro" id="IPR009056">
    <property type="entry name" value="Cyt_c-like_dom"/>
</dbReference>
<reference evidence="14 15" key="1">
    <citation type="submission" date="2014-12" db="EMBL/GenBank/DDBJ databases">
        <title>Complete genome sequence of Herbaspirillum rubrisubalbicans Os38.</title>
        <authorList>
            <person name="Chen M."/>
            <person name="An Q."/>
        </authorList>
    </citation>
    <scope>NUCLEOTIDE SEQUENCE [LARGE SCALE GENOMIC DNA]</scope>
    <source>
        <strain evidence="14 15">Os38</strain>
    </source>
</reference>
<keyword evidence="8" id="KW-0249">Electron transport</keyword>
<evidence type="ECO:0000256" key="2">
    <source>
        <dbReference type="ARBA" id="ARBA00022448"/>
    </source>
</evidence>
<keyword evidence="7" id="KW-0677">Repeat</keyword>
<evidence type="ECO:0000259" key="13">
    <source>
        <dbReference type="PROSITE" id="PS51007"/>
    </source>
</evidence>
<keyword evidence="9 11" id="KW-0408">Iron</keyword>
<keyword evidence="10 12" id="KW-0472">Membrane</keyword>
<evidence type="ECO:0000256" key="8">
    <source>
        <dbReference type="ARBA" id="ARBA00022982"/>
    </source>
</evidence>
<gene>
    <name evidence="14" type="ORF">RB24_22120</name>
</gene>
<dbReference type="InterPro" id="IPR036909">
    <property type="entry name" value="Cyt_c-like_dom_sf"/>
</dbReference>
<evidence type="ECO:0000256" key="3">
    <source>
        <dbReference type="ARBA" id="ARBA00022475"/>
    </source>
</evidence>
<feature type="transmembrane region" description="Helical" evidence="12">
    <location>
        <begin position="417"/>
        <end position="440"/>
    </location>
</feature>
<dbReference type="PIRSF" id="PIRSF000018">
    <property type="entry name" value="Mb_ADH_cyt_c"/>
    <property type="match status" value="1"/>
</dbReference>
<dbReference type="Proteomes" id="UP000248631">
    <property type="component" value="Unassembled WGS sequence"/>
</dbReference>
<dbReference type="InterPro" id="IPR014353">
    <property type="entry name" value="Membr-bd_ADH_cyt_c"/>
</dbReference>
<keyword evidence="2" id="KW-0813">Transport</keyword>
<evidence type="ECO:0000256" key="5">
    <source>
        <dbReference type="ARBA" id="ARBA00022723"/>
    </source>
</evidence>
<evidence type="ECO:0000256" key="4">
    <source>
        <dbReference type="ARBA" id="ARBA00022617"/>
    </source>
</evidence>
<dbReference type="SUPFAM" id="SSF46626">
    <property type="entry name" value="Cytochrome c"/>
    <property type="match status" value="3"/>
</dbReference>
<evidence type="ECO:0000256" key="11">
    <source>
        <dbReference type="PROSITE-ProRule" id="PRU00433"/>
    </source>
</evidence>
<evidence type="ECO:0000256" key="10">
    <source>
        <dbReference type="ARBA" id="ARBA00023136"/>
    </source>
</evidence>
<feature type="domain" description="Cytochrome c" evidence="13">
    <location>
        <begin position="24"/>
        <end position="127"/>
    </location>
</feature>
<organism evidence="14 15">
    <name type="scientific">Herbaspirillum rubrisubalbicans</name>
    <dbReference type="NCBI Taxonomy" id="80842"/>
    <lineage>
        <taxon>Bacteria</taxon>
        <taxon>Pseudomonadati</taxon>
        <taxon>Pseudomonadota</taxon>
        <taxon>Betaproteobacteria</taxon>
        <taxon>Burkholderiales</taxon>
        <taxon>Oxalobacteraceae</taxon>
        <taxon>Herbaspirillum</taxon>
    </lineage>
</organism>
<keyword evidence="3" id="KW-1003">Cell membrane</keyword>
<name>A0ABX9BWJ0_9BURK</name>
<dbReference type="Pfam" id="PF00034">
    <property type="entry name" value="Cytochrom_C"/>
    <property type="match status" value="2"/>
</dbReference>
<keyword evidence="6" id="KW-0732">Signal</keyword>
<protein>
    <submittedName>
        <fullName evidence="14">Cytochrome C</fullName>
    </submittedName>
</protein>
<keyword evidence="12" id="KW-0812">Transmembrane</keyword>
<proteinExistence type="predicted"/>
<dbReference type="EMBL" id="JUGD01000028">
    <property type="protein sequence ID" value="RAM62245.1"/>
    <property type="molecule type" value="Genomic_DNA"/>
</dbReference>
<evidence type="ECO:0000313" key="14">
    <source>
        <dbReference type="EMBL" id="RAM62245.1"/>
    </source>
</evidence>
<dbReference type="Gene3D" id="1.10.760.10">
    <property type="entry name" value="Cytochrome c-like domain"/>
    <property type="match status" value="2"/>
</dbReference>
<evidence type="ECO:0000256" key="6">
    <source>
        <dbReference type="ARBA" id="ARBA00022729"/>
    </source>
</evidence>
<keyword evidence="5 11" id="KW-0479">Metal-binding</keyword>
<dbReference type="InterPro" id="IPR008168">
    <property type="entry name" value="Cyt_C_IC"/>
</dbReference>
<evidence type="ECO:0000313" key="15">
    <source>
        <dbReference type="Proteomes" id="UP000248631"/>
    </source>
</evidence>